<protein>
    <recommendedName>
        <fullName evidence="9">O-antigen/teichoic acid export membrane protein</fullName>
    </recommendedName>
</protein>
<keyword evidence="4 6" id="KW-1133">Transmembrane helix</keyword>
<evidence type="ECO:0000256" key="4">
    <source>
        <dbReference type="ARBA" id="ARBA00022989"/>
    </source>
</evidence>
<proteinExistence type="predicted"/>
<dbReference type="InterPro" id="IPR050833">
    <property type="entry name" value="Poly_Biosynth_Transport"/>
</dbReference>
<dbReference type="RefSeq" id="WP_286055724.1">
    <property type="nucleotide sequence ID" value="NZ_JASVWF010000006.1"/>
</dbReference>
<accession>A0ABT7MEQ2</accession>
<feature type="transmembrane region" description="Helical" evidence="6">
    <location>
        <begin position="144"/>
        <end position="164"/>
    </location>
</feature>
<comment type="caution">
    <text evidence="7">The sequence shown here is derived from an EMBL/GenBank/DDBJ whole genome shotgun (WGS) entry which is preliminary data.</text>
</comment>
<dbReference type="PANTHER" id="PTHR30250">
    <property type="entry name" value="PST FAMILY PREDICTED COLANIC ACID TRANSPORTER"/>
    <property type="match status" value="1"/>
</dbReference>
<organism evidence="7 8">
    <name type="scientific">Actinomycetospora termitidis</name>
    <dbReference type="NCBI Taxonomy" id="3053470"/>
    <lineage>
        <taxon>Bacteria</taxon>
        <taxon>Bacillati</taxon>
        <taxon>Actinomycetota</taxon>
        <taxon>Actinomycetes</taxon>
        <taxon>Pseudonocardiales</taxon>
        <taxon>Pseudonocardiaceae</taxon>
        <taxon>Actinomycetospora</taxon>
    </lineage>
</organism>
<dbReference type="PANTHER" id="PTHR30250:SF26">
    <property type="entry name" value="PSMA PROTEIN"/>
    <property type="match status" value="1"/>
</dbReference>
<evidence type="ECO:0000256" key="6">
    <source>
        <dbReference type="SAM" id="Phobius"/>
    </source>
</evidence>
<feature type="transmembrane region" description="Helical" evidence="6">
    <location>
        <begin position="388"/>
        <end position="407"/>
    </location>
</feature>
<evidence type="ECO:0000256" key="3">
    <source>
        <dbReference type="ARBA" id="ARBA00022692"/>
    </source>
</evidence>
<evidence type="ECO:0000256" key="2">
    <source>
        <dbReference type="ARBA" id="ARBA00022475"/>
    </source>
</evidence>
<feature type="transmembrane region" description="Helical" evidence="6">
    <location>
        <begin position="320"/>
        <end position="344"/>
    </location>
</feature>
<evidence type="ECO:0000256" key="5">
    <source>
        <dbReference type="ARBA" id="ARBA00023136"/>
    </source>
</evidence>
<dbReference type="Proteomes" id="UP001231924">
    <property type="component" value="Unassembled WGS sequence"/>
</dbReference>
<gene>
    <name evidence="7" type="ORF">QRT03_24480</name>
</gene>
<sequence length="423" mass="42515">MTSGGISRGRAVVGVADQLVSSASNYLTAFVASAVLLPGEFGAFVAAYAVVTVLCAAGRAVIGEPLLAHLPTVGAARRPSLGSSALTGSAVLGLAGLAVCVVGGLAWDGAVGDALLALALWVPGALVVDAGRHVLLARSDTGRALAVDVVWLVAQGVVLLAAFLTTGRFSLGSVAAAWGVGALVALVVLLAVSAEARRIVDPRPWFAESRYLAGWFTLTSVLGQAQVYLVLLLAGAVLVADDVAGLRAVQLLVFQPPVTFLAALLVLATPVMARLAVAGDRAGLRRARRTALAATAVLSAVLLAAIPLRDVLMGLLFPQYLGYTGLVAPIVLQTALAAFAVPFLAQVRGERRGGALFGLQVVTAVGMLVGAGAGLVVGGEAGSAVTGLAWGLTASSLVALAAAVVACRPRRAPVVATREEVPA</sequence>
<feature type="transmembrane region" description="Helical" evidence="6">
    <location>
        <begin position="212"/>
        <end position="238"/>
    </location>
</feature>
<evidence type="ECO:0008006" key="9">
    <source>
        <dbReference type="Google" id="ProtNLM"/>
    </source>
</evidence>
<evidence type="ECO:0000256" key="1">
    <source>
        <dbReference type="ARBA" id="ARBA00004651"/>
    </source>
</evidence>
<keyword evidence="8" id="KW-1185">Reference proteome</keyword>
<feature type="transmembrane region" description="Helical" evidence="6">
    <location>
        <begin position="83"/>
        <end position="107"/>
    </location>
</feature>
<feature type="transmembrane region" description="Helical" evidence="6">
    <location>
        <begin position="258"/>
        <end position="278"/>
    </location>
</feature>
<reference evidence="7 8" key="1">
    <citation type="submission" date="2023-06" db="EMBL/GenBank/DDBJ databases">
        <title>Actinomycetospora Odt1-22.</title>
        <authorList>
            <person name="Supong K."/>
        </authorList>
    </citation>
    <scope>NUCLEOTIDE SEQUENCE [LARGE SCALE GENOMIC DNA]</scope>
    <source>
        <strain evidence="7 8">Odt1-22</strain>
    </source>
</reference>
<feature type="transmembrane region" description="Helical" evidence="6">
    <location>
        <begin position="356"/>
        <end position="376"/>
    </location>
</feature>
<keyword evidence="3 6" id="KW-0812">Transmembrane</keyword>
<feature type="transmembrane region" description="Helical" evidence="6">
    <location>
        <begin position="113"/>
        <end position="132"/>
    </location>
</feature>
<evidence type="ECO:0000313" key="8">
    <source>
        <dbReference type="Proteomes" id="UP001231924"/>
    </source>
</evidence>
<comment type="subcellular location">
    <subcellularLocation>
        <location evidence="1">Cell membrane</location>
        <topology evidence="1">Multi-pass membrane protein</topology>
    </subcellularLocation>
</comment>
<keyword evidence="5 6" id="KW-0472">Membrane</keyword>
<name>A0ABT7MEQ2_9PSEU</name>
<feature type="transmembrane region" description="Helical" evidence="6">
    <location>
        <begin position="290"/>
        <end position="308"/>
    </location>
</feature>
<keyword evidence="2" id="KW-1003">Cell membrane</keyword>
<evidence type="ECO:0000313" key="7">
    <source>
        <dbReference type="EMBL" id="MDL5159145.1"/>
    </source>
</evidence>
<feature type="transmembrane region" description="Helical" evidence="6">
    <location>
        <begin position="170"/>
        <end position="192"/>
    </location>
</feature>
<dbReference type="EMBL" id="JASVWF010000006">
    <property type="protein sequence ID" value="MDL5159145.1"/>
    <property type="molecule type" value="Genomic_DNA"/>
</dbReference>